<accession>A0A098AYJ4</accession>
<protein>
    <submittedName>
        <fullName evidence="2">Signal recognition particle GTPase</fullName>
    </submittedName>
</protein>
<dbReference type="Pfam" id="PF18155">
    <property type="entry name" value="pPIWI_RE_Z"/>
    <property type="match status" value="1"/>
</dbReference>
<proteinExistence type="predicted"/>
<sequence length="1025" mass="117589">MRQGYRDLTKGIKKALNDVLQNGGNRSNFRYITDLIIRVELMLTGFNLATAHNKAEEAWSLIPGYDFWKIAEPANFGIIGRMRILFGFYRAESLWIKDLEEYGKLDAAYRLYCLMDNGLYKEVPPRYVSDRKSEYYNILMNPIPHKRHSLPFITAGVFNYQVFIDEKRNVQGNIPVIQTEQVVFPKQRSKKSLTCDFNRDWLGLPEEMEHIQKGWLKRANSFELASLKQSMCLNYRGVNHLAGGLGTGKSTFRVMETYRLVKKHQAKVGMLEGTVAEVVKRVKELNSLGINAVPLIGPSRRKKHLDTYLFSHAKEVDDLSGWINEEHRALSHLSGICFIQALSENFEDDKSFPCQKIVQDNKPAQCSFAASCGIYADFRKAIEADVWVTTSAAVLKTRLPGMLDPYERTVFEVMYDLLDVVFVDEADYVQEQFDRTFLEEYELFGAPNHLLEQLESELTAKINGRYSDVAGNPIILNFRRQLKEMIDIVWQIFELLNNSPRLRKHLAYRKVFHIYALAHDLTDKLAKGSESSDKIWAELRGYISDPFAEGKFTAVANQLLALNRTKFKEELLEPFVASFFEGVKSKLDRSLLSLQLELFLYLGRFEDHLKSILQYADIVFEELNISSSLGKVFNMRKEFSPFMKEGMTGMMVGYRYFAKESSLGTFKFFEYSGVGRLLLKEWSDLYDQTDGIQGPGVVFLSGTSVAPGSRHYELNSPVDWLMKTRTTMGKIEQFYHPLADPETGELIFVSGTNPEKRGEHLEKEVRLLKPLIKREIEHWYKERKILLVVNSYDDLERVAGVLSLDPEWKDNFKILSRGDQAEEEAEGLSFYFPLANIEQFVHESAEILVAPLLAMNRGHNILDDRQGALFGTVFFLIRPYPVPDNLGYMIQALHAQLPNILETIEQKSLVGGKAIKELRKNSILLLETMVRKPDFWSILSPKERKALAWFILVPVWQMIGRLLRGGRDARVFYIDAKFGMEGTTGTGTIPSLLSYWRTMLEAHQGDKVIQSLYGSFLDSLPRITK</sequence>
<evidence type="ECO:0000313" key="2">
    <source>
        <dbReference type="EMBL" id="CDX00681.1"/>
    </source>
</evidence>
<name>A0A098AYJ4_DESHA</name>
<dbReference type="RefSeq" id="WP_015942913.1">
    <property type="nucleotide sequence ID" value="NZ_LK996017.1"/>
</dbReference>
<dbReference type="AlphaFoldDB" id="A0A098AYJ4"/>
<feature type="domain" description="pPIWI-RE three-gene island" evidence="1">
    <location>
        <begin position="35"/>
        <end position="175"/>
    </location>
</feature>
<reference evidence="2" key="1">
    <citation type="submission" date="2014-07" db="EMBL/GenBank/DDBJ databases">
        <authorList>
            <person name="Hornung V.Bastian."/>
        </authorList>
    </citation>
    <scope>NUCLEOTIDE SEQUENCE</scope>
    <source>
        <strain evidence="2">PCE-S</strain>
    </source>
</reference>
<gene>
    <name evidence="2" type="ORF">DPCES_0794</name>
</gene>
<dbReference type="PATRIC" id="fig|49338.4.peg.853"/>
<evidence type="ECO:0000259" key="1">
    <source>
        <dbReference type="Pfam" id="PF18155"/>
    </source>
</evidence>
<dbReference type="EMBL" id="LK996017">
    <property type="protein sequence ID" value="CDX00681.1"/>
    <property type="molecule type" value="Genomic_DNA"/>
</dbReference>
<organism evidence="2">
    <name type="scientific">Desulfitobacterium hafniense</name>
    <name type="common">Desulfitobacterium frappieri</name>
    <dbReference type="NCBI Taxonomy" id="49338"/>
    <lineage>
        <taxon>Bacteria</taxon>
        <taxon>Bacillati</taxon>
        <taxon>Bacillota</taxon>
        <taxon>Clostridia</taxon>
        <taxon>Eubacteriales</taxon>
        <taxon>Desulfitobacteriaceae</taxon>
        <taxon>Desulfitobacterium</taxon>
    </lineage>
</organism>
<dbReference type="InterPro" id="IPR055254">
    <property type="entry name" value="pPIWI_RE_Z"/>
</dbReference>